<protein>
    <submittedName>
        <fullName evidence="6">ATP-binding cassette domain-containing protein</fullName>
    </submittedName>
</protein>
<evidence type="ECO:0000256" key="2">
    <source>
        <dbReference type="ARBA" id="ARBA00022741"/>
    </source>
</evidence>
<dbReference type="PROSITE" id="PS50893">
    <property type="entry name" value="ABC_TRANSPORTER_2"/>
    <property type="match status" value="2"/>
</dbReference>
<organism evidence="6 7">
    <name type="scientific">Candidatus Phocaeicola faecigallinarum</name>
    <dbReference type="NCBI Taxonomy" id="2838732"/>
    <lineage>
        <taxon>Bacteria</taxon>
        <taxon>Pseudomonadati</taxon>
        <taxon>Bacteroidota</taxon>
        <taxon>Bacteroidia</taxon>
        <taxon>Bacteroidales</taxon>
        <taxon>Bacteroidaceae</taxon>
        <taxon>Phocaeicola</taxon>
    </lineage>
</organism>
<dbReference type="InterPro" id="IPR050611">
    <property type="entry name" value="ABCF"/>
</dbReference>
<dbReference type="Pfam" id="PF00005">
    <property type="entry name" value="ABC_tran"/>
    <property type="match status" value="2"/>
</dbReference>
<dbReference type="PROSITE" id="PS00211">
    <property type="entry name" value="ABC_TRANSPORTER_1"/>
    <property type="match status" value="2"/>
</dbReference>
<dbReference type="PANTHER" id="PTHR19211:SF6">
    <property type="entry name" value="BLL7188 PROTEIN"/>
    <property type="match status" value="1"/>
</dbReference>
<dbReference type="SMART" id="SM00382">
    <property type="entry name" value="AAA"/>
    <property type="match status" value="2"/>
</dbReference>
<evidence type="ECO:0000313" key="7">
    <source>
        <dbReference type="Proteomes" id="UP000783796"/>
    </source>
</evidence>
<gene>
    <name evidence="6" type="ORF">H9777_07625</name>
</gene>
<feature type="region of interest" description="Disordered" evidence="4">
    <location>
        <begin position="250"/>
        <end position="274"/>
    </location>
</feature>
<dbReference type="Proteomes" id="UP000783796">
    <property type="component" value="Unassembled WGS sequence"/>
</dbReference>
<evidence type="ECO:0000259" key="5">
    <source>
        <dbReference type="PROSITE" id="PS50893"/>
    </source>
</evidence>
<dbReference type="InterPro" id="IPR017871">
    <property type="entry name" value="ABC_transporter-like_CS"/>
</dbReference>
<dbReference type="InterPro" id="IPR003593">
    <property type="entry name" value="AAA+_ATPase"/>
</dbReference>
<dbReference type="GO" id="GO:0005524">
    <property type="term" value="F:ATP binding"/>
    <property type="evidence" value="ECO:0007669"/>
    <property type="project" value="UniProtKB-KW"/>
</dbReference>
<feature type="compositionally biased region" description="Basic and acidic residues" evidence="4">
    <location>
        <begin position="250"/>
        <end position="271"/>
    </location>
</feature>
<keyword evidence="2" id="KW-0547">Nucleotide-binding</keyword>
<dbReference type="Gene3D" id="3.40.50.300">
    <property type="entry name" value="P-loop containing nucleotide triphosphate hydrolases"/>
    <property type="match status" value="2"/>
</dbReference>
<name>A0A948WVR6_9BACT</name>
<evidence type="ECO:0000256" key="3">
    <source>
        <dbReference type="ARBA" id="ARBA00022840"/>
    </source>
</evidence>
<reference evidence="6" key="2">
    <citation type="submission" date="2021-04" db="EMBL/GenBank/DDBJ databases">
        <authorList>
            <person name="Gilroy R."/>
        </authorList>
    </citation>
    <scope>NUCLEOTIDE SEQUENCE</scope>
    <source>
        <strain evidence="6">G4-2901</strain>
    </source>
</reference>
<reference evidence="6" key="1">
    <citation type="journal article" date="2021" name="PeerJ">
        <title>Extensive microbial diversity within the chicken gut microbiome revealed by metagenomics and culture.</title>
        <authorList>
            <person name="Gilroy R."/>
            <person name="Ravi A."/>
            <person name="Getino M."/>
            <person name="Pursley I."/>
            <person name="Horton D.L."/>
            <person name="Alikhan N.F."/>
            <person name="Baker D."/>
            <person name="Gharbi K."/>
            <person name="Hall N."/>
            <person name="Watson M."/>
            <person name="Adriaenssens E.M."/>
            <person name="Foster-Nyarko E."/>
            <person name="Jarju S."/>
            <person name="Secka A."/>
            <person name="Antonio M."/>
            <person name="Oren A."/>
            <person name="Chaudhuri R.R."/>
            <person name="La Ragione R."/>
            <person name="Hildebrand F."/>
            <person name="Pallen M.J."/>
        </authorList>
    </citation>
    <scope>NUCLEOTIDE SEQUENCE</scope>
    <source>
        <strain evidence="6">G4-2901</strain>
    </source>
</reference>
<accession>A0A948WVR6</accession>
<dbReference type="InterPro" id="IPR027417">
    <property type="entry name" value="P-loop_NTPase"/>
</dbReference>
<evidence type="ECO:0000313" key="6">
    <source>
        <dbReference type="EMBL" id="MBU3838167.1"/>
    </source>
</evidence>
<dbReference type="AlphaFoldDB" id="A0A948WVR6"/>
<evidence type="ECO:0000256" key="4">
    <source>
        <dbReference type="SAM" id="MobiDB-lite"/>
    </source>
</evidence>
<proteinExistence type="predicted"/>
<keyword evidence="1" id="KW-0677">Repeat</keyword>
<sequence>MSIKVHGLSYIHPNKDILFQNISFSVSEGEKCAIVGNNGIGKSTLLSIIAGNTSAATGSVLCSTTPYIIPQHFGQFNSKTVAEALGVSDKLNALSSILGGNASMDDFTVLNDEWDIKERLQEAFARWEIGYVTPDMFMGDLSGGEKTKVFLAGMYFFHPSIILMDEPTNHLDIRGRALLNEFVRHTNDTVLIVSHDRVLLNILSSIYELSPSGIQFYPMCYSDYKKTVDARIASIEARVQNQQKELAKAEKEAQKVMERQQKHASRGEKQSSKKCLARIAQGNLRDKSESSTSRLKKIYQERLQAMKQDVNNLQTSISKHSSMQVVIGNSQLPENKRLLELVNVTYQYPGRTFMWINSPLNLSIYSCERIWLQGDNGCGKSTLLKLITGELHPTDGKIKMNIPFNALYLDQEYSFLNDNITVYEQLESCNGKKPEHELKMLLNRFQFPVHTWDKKCCNLSGGERMKLALCCLLVYEKVPDMIILDEPTNNIDISSMEILADTLKNYSGTLLIVSHDEQFVQDVGITRIIKLK</sequence>
<dbReference type="PANTHER" id="PTHR19211">
    <property type="entry name" value="ATP-BINDING TRANSPORT PROTEIN-RELATED"/>
    <property type="match status" value="1"/>
</dbReference>
<dbReference type="InterPro" id="IPR003439">
    <property type="entry name" value="ABC_transporter-like_ATP-bd"/>
</dbReference>
<dbReference type="GO" id="GO:0016887">
    <property type="term" value="F:ATP hydrolysis activity"/>
    <property type="evidence" value="ECO:0007669"/>
    <property type="project" value="InterPro"/>
</dbReference>
<comment type="caution">
    <text evidence="6">The sequence shown here is derived from an EMBL/GenBank/DDBJ whole genome shotgun (WGS) entry which is preliminary data.</text>
</comment>
<feature type="domain" description="ABC transporter" evidence="5">
    <location>
        <begin position="3"/>
        <end position="236"/>
    </location>
</feature>
<dbReference type="EMBL" id="JAHLFW010000066">
    <property type="protein sequence ID" value="MBU3838167.1"/>
    <property type="molecule type" value="Genomic_DNA"/>
</dbReference>
<feature type="domain" description="ABC transporter" evidence="5">
    <location>
        <begin position="339"/>
        <end position="532"/>
    </location>
</feature>
<keyword evidence="3 6" id="KW-0067">ATP-binding</keyword>
<dbReference type="SUPFAM" id="SSF52540">
    <property type="entry name" value="P-loop containing nucleoside triphosphate hydrolases"/>
    <property type="match status" value="2"/>
</dbReference>
<evidence type="ECO:0000256" key="1">
    <source>
        <dbReference type="ARBA" id="ARBA00022737"/>
    </source>
</evidence>
<dbReference type="CDD" id="cd03221">
    <property type="entry name" value="ABCF_EF-3"/>
    <property type="match status" value="2"/>
</dbReference>